<gene>
    <name evidence="2" type="ORF">B5K06_12300</name>
</gene>
<dbReference type="InterPro" id="IPR035901">
    <property type="entry name" value="GIY-YIG_endonuc_sf"/>
</dbReference>
<dbReference type="Gene3D" id="3.40.1440.10">
    <property type="entry name" value="GIY-YIG endonuclease"/>
    <property type="match status" value="1"/>
</dbReference>
<feature type="region of interest" description="Disordered" evidence="1">
    <location>
        <begin position="98"/>
        <end position="121"/>
    </location>
</feature>
<evidence type="ECO:0008006" key="4">
    <source>
        <dbReference type="Google" id="ProtNLM"/>
    </source>
</evidence>
<reference evidence="2 3" key="1">
    <citation type="submission" date="2017-03" db="EMBL/GenBank/DDBJ databases">
        <title>Genome analysis of Rhizobial strains effectives or ineffectives for nitrogen fixation isolated from bean seeds.</title>
        <authorList>
            <person name="Peralta H."/>
            <person name="Aguilar-Vera A."/>
            <person name="Mora Y."/>
            <person name="Vargas-Lagunas C."/>
            <person name="Girard L."/>
            <person name="Mora J."/>
        </authorList>
    </citation>
    <scope>NUCLEOTIDE SEQUENCE [LARGE SCALE GENOMIC DNA]</scope>
    <source>
        <strain evidence="2 3">CCGM3</strain>
    </source>
</reference>
<proteinExistence type="predicted"/>
<evidence type="ECO:0000313" key="2">
    <source>
        <dbReference type="EMBL" id="RDJ11646.1"/>
    </source>
</evidence>
<name>A0A370KQF9_9HYPH</name>
<organism evidence="2 3">
    <name type="scientific">Rhizobium grahamii</name>
    <dbReference type="NCBI Taxonomy" id="1120045"/>
    <lineage>
        <taxon>Bacteria</taxon>
        <taxon>Pseudomonadati</taxon>
        <taxon>Pseudomonadota</taxon>
        <taxon>Alphaproteobacteria</taxon>
        <taxon>Hyphomicrobiales</taxon>
        <taxon>Rhizobiaceae</taxon>
        <taxon>Rhizobium/Agrobacterium group</taxon>
        <taxon>Rhizobium</taxon>
    </lineage>
</organism>
<evidence type="ECO:0000256" key="1">
    <source>
        <dbReference type="SAM" id="MobiDB-lite"/>
    </source>
</evidence>
<accession>A0A370KQF9</accession>
<dbReference type="Proteomes" id="UP000254939">
    <property type="component" value="Unassembled WGS sequence"/>
</dbReference>
<comment type="caution">
    <text evidence="2">The sequence shown here is derived from an EMBL/GenBank/DDBJ whole genome shotgun (WGS) entry which is preliminary data.</text>
</comment>
<dbReference type="RefSeq" id="WP_114713122.1">
    <property type="nucleotide sequence ID" value="NZ_KZ857259.1"/>
</dbReference>
<protein>
    <recommendedName>
        <fullName evidence="4">GIY-YIG nuclease family protein</fullName>
    </recommendedName>
</protein>
<sequence>MTDSPIPGVYSIVCKPTGDKWVGSSDDIIQALRDHFTCLADGVHVWHFQRLYDLHSPSAFECYVIAETEDEKQRLDAEQHFLDTGKFSLNIDRNARKLEPRPKGLPLHRPTNINPRKIEIA</sequence>
<dbReference type="AlphaFoldDB" id="A0A370KQF9"/>
<evidence type="ECO:0000313" key="3">
    <source>
        <dbReference type="Proteomes" id="UP000254939"/>
    </source>
</evidence>
<dbReference type="EMBL" id="NAAC01000013">
    <property type="protein sequence ID" value="RDJ11646.1"/>
    <property type="molecule type" value="Genomic_DNA"/>
</dbReference>
<dbReference type="OrthoDB" id="7270972at2"/>
<dbReference type="SUPFAM" id="SSF82771">
    <property type="entry name" value="GIY-YIG endonuclease"/>
    <property type="match status" value="1"/>
</dbReference>